<evidence type="ECO:0000256" key="1">
    <source>
        <dbReference type="SAM" id="MobiDB-lite"/>
    </source>
</evidence>
<sequence length="94" mass="10082">MVVEEAEMAASVPHLQVHEAAEAGTIEKLPIAVIENNLSVSHSGGPMNPPRYTSTILLKNGKLSDLIGELQSLLNGTGEQSEERDLKVDSGECW</sequence>
<proteinExistence type="predicted"/>
<feature type="compositionally biased region" description="Basic and acidic residues" evidence="1">
    <location>
        <begin position="81"/>
        <end position="94"/>
    </location>
</feature>
<reference evidence="2 3" key="1">
    <citation type="journal article" date="2022" name="G3 (Bethesda)">
        <title>Whole-genome sequence and methylome profiling of the almond [Prunus dulcis (Mill.) D.A. Webb] cultivar 'Nonpareil'.</title>
        <authorList>
            <person name="D'Amico-Willman K.M."/>
            <person name="Ouma W.Z."/>
            <person name="Meulia T."/>
            <person name="Sideli G.M."/>
            <person name="Gradziel T.M."/>
            <person name="Fresnedo-Ramirez J."/>
        </authorList>
    </citation>
    <scope>NUCLEOTIDE SEQUENCE [LARGE SCALE GENOMIC DNA]</scope>
    <source>
        <strain evidence="2">Clone GOH B32 T37-40</strain>
    </source>
</reference>
<gene>
    <name evidence="2" type="ORF">L3X38_008797</name>
</gene>
<evidence type="ECO:0000313" key="2">
    <source>
        <dbReference type="EMBL" id="KAI5355902.1"/>
    </source>
</evidence>
<accession>A0AAD4ZX73</accession>
<name>A0AAD4ZX73_PRUDU</name>
<dbReference type="Proteomes" id="UP001054821">
    <property type="component" value="Chromosome 1"/>
</dbReference>
<dbReference type="EMBL" id="JAJFAZ020000001">
    <property type="protein sequence ID" value="KAI5355902.1"/>
    <property type="molecule type" value="Genomic_DNA"/>
</dbReference>
<keyword evidence="3" id="KW-1185">Reference proteome</keyword>
<organism evidence="2 3">
    <name type="scientific">Prunus dulcis</name>
    <name type="common">Almond</name>
    <name type="synonym">Amygdalus dulcis</name>
    <dbReference type="NCBI Taxonomy" id="3755"/>
    <lineage>
        <taxon>Eukaryota</taxon>
        <taxon>Viridiplantae</taxon>
        <taxon>Streptophyta</taxon>
        <taxon>Embryophyta</taxon>
        <taxon>Tracheophyta</taxon>
        <taxon>Spermatophyta</taxon>
        <taxon>Magnoliopsida</taxon>
        <taxon>eudicotyledons</taxon>
        <taxon>Gunneridae</taxon>
        <taxon>Pentapetalae</taxon>
        <taxon>rosids</taxon>
        <taxon>fabids</taxon>
        <taxon>Rosales</taxon>
        <taxon>Rosaceae</taxon>
        <taxon>Amygdaloideae</taxon>
        <taxon>Amygdaleae</taxon>
        <taxon>Prunus</taxon>
    </lineage>
</organism>
<dbReference type="AlphaFoldDB" id="A0AAD4ZX73"/>
<comment type="caution">
    <text evidence="2">The sequence shown here is derived from an EMBL/GenBank/DDBJ whole genome shotgun (WGS) entry which is preliminary data.</text>
</comment>
<protein>
    <submittedName>
        <fullName evidence="2">Uncharacterized protein</fullName>
    </submittedName>
</protein>
<feature type="region of interest" description="Disordered" evidence="1">
    <location>
        <begin position="75"/>
        <end position="94"/>
    </location>
</feature>
<evidence type="ECO:0000313" key="3">
    <source>
        <dbReference type="Proteomes" id="UP001054821"/>
    </source>
</evidence>